<comment type="caution">
    <text evidence="3">The sequence shown here is derived from an EMBL/GenBank/DDBJ whole genome shotgun (WGS) entry which is preliminary data.</text>
</comment>
<dbReference type="PANTHER" id="PTHR35176:SF6">
    <property type="entry name" value="HEME OXYGENASE HI_0854-RELATED"/>
    <property type="match status" value="1"/>
</dbReference>
<dbReference type="SUPFAM" id="SSF50475">
    <property type="entry name" value="FMN-binding split barrel"/>
    <property type="match status" value="1"/>
</dbReference>
<dbReference type="InterPro" id="IPR019920">
    <property type="entry name" value="F420-binding_dom_put"/>
</dbReference>
<organism evidence="3 4">
    <name type="scientific">Paractinoplanes abujensis</name>
    <dbReference type="NCBI Taxonomy" id="882441"/>
    <lineage>
        <taxon>Bacteria</taxon>
        <taxon>Bacillati</taxon>
        <taxon>Actinomycetota</taxon>
        <taxon>Actinomycetes</taxon>
        <taxon>Micromonosporales</taxon>
        <taxon>Micromonosporaceae</taxon>
        <taxon>Paractinoplanes</taxon>
    </lineage>
</organism>
<keyword evidence="1" id="KW-0560">Oxidoreductase</keyword>
<dbReference type="PANTHER" id="PTHR35176">
    <property type="entry name" value="HEME OXYGENASE HI_0854-RELATED"/>
    <property type="match status" value="1"/>
</dbReference>
<evidence type="ECO:0000259" key="2">
    <source>
        <dbReference type="Pfam" id="PF01243"/>
    </source>
</evidence>
<evidence type="ECO:0000313" key="4">
    <source>
        <dbReference type="Proteomes" id="UP000542742"/>
    </source>
</evidence>
<dbReference type="RefSeq" id="WP_203722798.1">
    <property type="nucleotide sequence ID" value="NZ_BOMC01000079.1"/>
</dbReference>
<dbReference type="Pfam" id="PF01243">
    <property type="entry name" value="PNPOx_N"/>
    <property type="match status" value="1"/>
</dbReference>
<protein>
    <submittedName>
        <fullName evidence="3">PPOX class probable F420-dependent enzyme</fullName>
    </submittedName>
</protein>
<dbReference type="InterPro" id="IPR011576">
    <property type="entry name" value="Pyridox_Oxase_N"/>
</dbReference>
<keyword evidence="4" id="KW-1185">Reference proteome</keyword>
<proteinExistence type="predicted"/>
<feature type="domain" description="Pyridoxamine 5'-phosphate oxidase N-terminal" evidence="2">
    <location>
        <begin position="8"/>
        <end position="131"/>
    </location>
</feature>
<dbReference type="NCBIfam" id="TIGR03618">
    <property type="entry name" value="Rv1155_F420"/>
    <property type="match status" value="1"/>
</dbReference>
<dbReference type="Gene3D" id="2.30.110.10">
    <property type="entry name" value="Electron Transport, Fmn-binding Protein, Chain A"/>
    <property type="match status" value="1"/>
</dbReference>
<name>A0A7W7G159_9ACTN</name>
<dbReference type="GO" id="GO:0016627">
    <property type="term" value="F:oxidoreductase activity, acting on the CH-CH group of donors"/>
    <property type="evidence" value="ECO:0007669"/>
    <property type="project" value="TreeGrafter"/>
</dbReference>
<reference evidence="3 4" key="1">
    <citation type="submission" date="2020-08" db="EMBL/GenBank/DDBJ databases">
        <title>Sequencing the genomes of 1000 actinobacteria strains.</title>
        <authorList>
            <person name="Klenk H.-P."/>
        </authorList>
    </citation>
    <scope>NUCLEOTIDE SEQUENCE [LARGE SCALE GENOMIC DNA]</scope>
    <source>
        <strain evidence="3 4">DSM 45518</strain>
    </source>
</reference>
<dbReference type="GO" id="GO:0070967">
    <property type="term" value="F:coenzyme F420 binding"/>
    <property type="evidence" value="ECO:0007669"/>
    <property type="project" value="TreeGrafter"/>
</dbReference>
<dbReference type="InterPro" id="IPR052019">
    <property type="entry name" value="F420H2_bilvrd_red/Heme_oxyg"/>
</dbReference>
<dbReference type="Proteomes" id="UP000542742">
    <property type="component" value="Unassembled WGS sequence"/>
</dbReference>
<accession>A0A7W7G159</accession>
<gene>
    <name evidence="3" type="ORF">BKA14_002480</name>
</gene>
<dbReference type="GO" id="GO:0005829">
    <property type="term" value="C:cytosol"/>
    <property type="evidence" value="ECO:0007669"/>
    <property type="project" value="TreeGrafter"/>
</dbReference>
<sequence>MTSETRIIPDELLDLLERPLIGHLATVRDNGTPQVNPMWFSWDGQFLRFTHTNFRRKFRNVTANPAVSLSIVDPADPYRYIEVRGVVERIDPDPNGDFFVELAERYDAPFGTKPPTDAPDRVIFVVRPTAIGKR</sequence>
<evidence type="ECO:0000256" key="1">
    <source>
        <dbReference type="ARBA" id="ARBA00023002"/>
    </source>
</evidence>
<dbReference type="AlphaFoldDB" id="A0A7W7G159"/>
<dbReference type="EMBL" id="JACHMF010000001">
    <property type="protein sequence ID" value="MBB4692332.1"/>
    <property type="molecule type" value="Genomic_DNA"/>
</dbReference>
<evidence type="ECO:0000313" key="3">
    <source>
        <dbReference type="EMBL" id="MBB4692332.1"/>
    </source>
</evidence>
<dbReference type="InterPro" id="IPR012349">
    <property type="entry name" value="Split_barrel_FMN-bd"/>
</dbReference>